<feature type="transmembrane region" description="Helical" evidence="6">
    <location>
        <begin position="54"/>
        <end position="70"/>
    </location>
</feature>
<comment type="similarity">
    <text evidence="2">Belongs to the autoinducer-2 exporter (AI-2E) (TC 2.A.86) family.</text>
</comment>
<dbReference type="PANTHER" id="PTHR21716:SF4">
    <property type="entry name" value="TRANSMEMBRANE PROTEIN 245"/>
    <property type="match status" value="1"/>
</dbReference>
<evidence type="ECO:0000256" key="4">
    <source>
        <dbReference type="ARBA" id="ARBA00022989"/>
    </source>
</evidence>
<feature type="transmembrane region" description="Helical" evidence="6">
    <location>
        <begin position="27"/>
        <end position="48"/>
    </location>
</feature>
<organism evidence="7">
    <name type="scientific">Singulisphaera sp. Ch08</name>
    <dbReference type="NCBI Taxonomy" id="3120278"/>
    <lineage>
        <taxon>Bacteria</taxon>
        <taxon>Pseudomonadati</taxon>
        <taxon>Planctomycetota</taxon>
        <taxon>Planctomycetia</taxon>
        <taxon>Isosphaerales</taxon>
        <taxon>Isosphaeraceae</taxon>
        <taxon>Singulisphaera</taxon>
    </lineage>
</organism>
<comment type="subcellular location">
    <subcellularLocation>
        <location evidence="1">Membrane</location>
        <topology evidence="1">Multi-pass membrane protein</topology>
    </subcellularLocation>
</comment>
<feature type="transmembrane region" description="Helical" evidence="6">
    <location>
        <begin position="223"/>
        <end position="246"/>
    </location>
</feature>
<feature type="transmembrane region" description="Helical" evidence="6">
    <location>
        <begin position="167"/>
        <end position="189"/>
    </location>
</feature>
<dbReference type="PANTHER" id="PTHR21716">
    <property type="entry name" value="TRANSMEMBRANE PROTEIN"/>
    <property type="match status" value="1"/>
</dbReference>
<accession>A0AAU7CKP5</accession>
<name>A0AAU7CKP5_9BACT</name>
<evidence type="ECO:0000256" key="1">
    <source>
        <dbReference type="ARBA" id="ARBA00004141"/>
    </source>
</evidence>
<feature type="transmembrane region" description="Helical" evidence="6">
    <location>
        <begin position="323"/>
        <end position="352"/>
    </location>
</feature>
<dbReference type="GO" id="GO:0016020">
    <property type="term" value="C:membrane"/>
    <property type="evidence" value="ECO:0007669"/>
    <property type="project" value="UniProtKB-SubCell"/>
</dbReference>
<dbReference type="RefSeq" id="WP_406698505.1">
    <property type="nucleotide sequence ID" value="NZ_CP155447.1"/>
</dbReference>
<gene>
    <name evidence="7" type="ORF">V5E97_06445</name>
</gene>
<evidence type="ECO:0000256" key="5">
    <source>
        <dbReference type="ARBA" id="ARBA00023136"/>
    </source>
</evidence>
<evidence type="ECO:0000313" key="7">
    <source>
        <dbReference type="EMBL" id="XBH05658.1"/>
    </source>
</evidence>
<sequence>MSEATSELPAESEANPSPLASDKTAEVIRLLALVTLTAGLFALCAWLSVPLLPAITWGVALAILAWPMHLKIRRHVSRPGLAAALSTVAVVALILVPGLLVTYQLAREATSAAQRVSGDEAAAQIREKVVSIPGGKQVVKWFDRAGIDAEKEISQIIRSSTQGASDLVQGSATAALQFLIAVFILYHLFHDRAEFLGGLRDMLPLSVEESNFLMKRAADSVHANLYATVLTSLIDTVGFGFAFWMVGLPAPFLWAVVVFVLSLLPVVGSGLVWVPAAVYLALSGHWIGFTALVGWGLFTSIAIDNLLYARLAGGRMRMHEVPALIAFLGGLAVFGVSGVVLGPAAFAVTFALMEVWKRRMRGVSVSPSVS</sequence>
<proteinExistence type="inferred from homology"/>
<dbReference type="EMBL" id="CP155447">
    <property type="protein sequence ID" value="XBH05658.1"/>
    <property type="molecule type" value="Genomic_DNA"/>
</dbReference>
<keyword evidence="4 6" id="KW-1133">Transmembrane helix</keyword>
<feature type="transmembrane region" description="Helical" evidence="6">
    <location>
        <begin position="252"/>
        <end position="274"/>
    </location>
</feature>
<dbReference type="InterPro" id="IPR002549">
    <property type="entry name" value="AI-2E-like"/>
</dbReference>
<evidence type="ECO:0000256" key="6">
    <source>
        <dbReference type="SAM" id="Phobius"/>
    </source>
</evidence>
<reference evidence="7" key="1">
    <citation type="submission" date="2024-05" db="EMBL/GenBank/DDBJ databases">
        <title>Planctomycetes of the genus Singulisphaera possess chitinolytic capabilities.</title>
        <authorList>
            <person name="Ivanova A."/>
        </authorList>
    </citation>
    <scope>NUCLEOTIDE SEQUENCE</scope>
    <source>
        <strain evidence="7">Ch08T</strain>
    </source>
</reference>
<evidence type="ECO:0000256" key="3">
    <source>
        <dbReference type="ARBA" id="ARBA00022692"/>
    </source>
</evidence>
<feature type="transmembrane region" description="Helical" evidence="6">
    <location>
        <begin position="286"/>
        <end position="303"/>
    </location>
</feature>
<protein>
    <submittedName>
        <fullName evidence="7">AI-2E family transporter</fullName>
    </submittedName>
</protein>
<keyword evidence="5 6" id="KW-0472">Membrane</keyword>
<dbReference type="Pfam" id="PF01594">
    <property type="entry name" value="AI-2E_transport"/>
    <property type="match status" value="1"/>
</dbReference>
<dbReference type="AlphaFoldDB" id="A0AAU7CKP5"/>
<evidence type="ECO:0000256" key="2">
    <source>
        <dbReference type="ARBA" id="ARBA00009773"/>
    </source>
</evidence>
<feature type="transmembrane region" description="Helical" evidence="6">
    <location>
        <begin position="82"/>
        <end position="106"/>
    </location>
</feature>
<keyword evidence="3 6" id="KW-0812">Transmembrane</keyword>